<sequence length="410" mass="44993">MKIAVSSMSKDLNSMLDVRFGRCNYFVIYDTEEGLVKTIENKGQMSGGGAGIAAAQQIIDEDVDVVITGNMGLNAFNLFKNSDIKVYRCGSIKVETAVQLFKEGKLEELTQAGPAHAGMGMGTGRRFRGEGRLNIAILSGKGGTGKTTISTNLSVITGANYIDCDVEEPNGFIFLKPSQIKREEVKVDYPVVDSSRCTLCGECAKVCQFNALVKTKKDIMLFEKLCHGCHACGIVCKQSALTFGKRIIGTIEEGQYGNLICKRGILNVGEPMAVPVIRRLLKNLPTGTNLIDCAPGTSCNVVSSLQYADGAILVTEPSSFGLHDLKMAVQLVRSFNLPFGVVINKHNTEDDRIQTYCEKENIEILGVIPYRREAAEVYSSGKMIVELPEYKEIFEEIAERLREVFPWNLQ</sequence>
<dbReference type="InterPro" id="IPR036105">
    <property type="entry name" value="DiNase_FeMo-co_biosyn_sf"/>
</dbReference>
<dbReference type="Pfam" id="PF02579">
    <property type="entry name" value="Nitro_FeMo-Co"/>
    <property type="match status" value="1"/>
</dbReference>
<dbReference type="InterPro" id="IPR027417">
    <property type="entry name" value="P-loop_NTPase"/>
</dbReference>
<accession>A0A2S8R685</accession>
<dbReference type="InterPro" id="IPR002586">
    <property type="entry name" value="CobQ/CobB/MinD/ParA_Nub-bd_dom"/>
</dbReference>
<dbReference type="OrthoDB" id="9778602at2"/>
<dbReference type="Gene3D" id="3.30.70.20">
    <property type="match status" value="1"/>
</dbReference>
<evidence type="ECO:0000313" key="2">
    <source>
        <dbReference type="EMBL" id="PQQ65339.1"/>
    </source>
</evidence>
<dbReference type="SUPFAM" id="SSF53146">
    <property type="entry name" value="Nitrogenase accessory factor-like"/>
    <property type="match status" value="1"/>
</dbReference>
<dbReference type="PANTHER" id="PTHR43063:SF1">
    <property type="entry name" value="4FE-4S CLUSTER CONTAINING PARA FAMILY ATPASE PROTEIN"/>
    <property type="match status" value="1"/>
</dbReference>
<dbReference type="Pfam" id="PF01656">
    <property type="entry name" value="CbiA"/>
    <property type="match status" value="1"/>
</dbReference>
<dbReference type="SUPFAM" id="SSF54862">
    <property type="entry name" value="4Fe-4S ferredoxins"/>
    <property type="match status" value="1"/>
</dbReference>
<evidence type="ECO:0000259" key="1">
    <source>
        <dbReference type="PROSITE" id="PS51379"/>
    </source>
</evidence>
<name>A0A2S8R685_9FIRM</name>
<dbReference type="CDD" id="cd00851">
    <property type="entry name" value="MTH1175"/>
    <property type="match status" value="1"/>
</dbReference>
<gene>
    <name evidence="2" type="ORF">B9R14_16715</name>
</gene>
<dbReference type="AlphaFoldDB" id="A0A2S8R685"/>
<evidence type="ECO:0000313" key="3">
    <source>
        <dbReference type="Proteomes" id="UP000239720"/>
    </source>
</evidence>
<dbReference type="PANTHER" id="PTHR43063">
    <property type="entry name" value="4FE-4S CLUSTER CONTAINING PARA FAMILY ATPASE PROTEIN"/>
    <property type="match status" value="1"/>
</dbReference>
<dbReference type="Proteomes" id="UP000239720">
    <property type="component" value="Unassembled WGS sequence"/>
</dbReference>
<organism evidence="2 3">
    <name type="scientific">Acetivibrio saccincola</name>
    <dbReference type="NCBI Taxonomy" id="1677857"/>
    <lineage>
        <taxon>Bacteria</taxon>
        <taxon>Bacillati</taxon>
        <taxon>Bacillota</taxon>
        <taxon>Clostridia</taxon>
        <taxon>Eubacteriales</taxon>
        <taxon>Oscillospiraceae</taxon>
        <taxon>Acetivibrio</taxon>
    </lineage>
</organism>
<dbReference type="InterPro" id="IPR003731">
    <property type="entry name" value="Di-Nase_FeMo-co_biosynth"/>
</dbReference>
<dbReference type="Gene3D" id="3.40.50.300">
    <property type="entry name" value="P-loop containing nucleotide triphosphate hydrolases"/>
    <property type="match status" value="2"/>
</dbReference>
<comment type="caution">
    <text evidence="2">The sequence shown here is derived from an EMBL/GenBank/DDBJ whole genome shotgun (WGS) entry which is preliminary data.</text>
</comment>
<reference evidence="2 3" key="1">
    <citation type="journal article" date="2018" name="Syst. Appl. Microbiol.">
        <title>Characterization and high-quality draft genome sequence of Herbivorax saccincola A7, an anaerobic, alkaliphilic, thermophilic, cellulolytic, and xylanolytic bacterium.</title>
        <authorList>
            <person name="Aikawa S."/>
            <person name="Baramee S."/>
            <person name="Sermsathanaswadi J."/>
            <person name="Thianheng P."/>
            <person name="Tachaapaikoon C."/>
            <person name="Shikata A."/>
            <person name="Waeonukul R."/>
            <person name="Pason P."/>
            <person name="Ratanakhanokchai K."/>
            <person name="Kosugi A."/>
        </authorList>
    </citation>
    <scope>NUCLEOTIDE SEQUENCE [LARGE SCALE GENOMIC DNA]</scope>
    <source>
        <strain evidence="2 3">A7</strain>
    </source>
</reference>
<protein>
    <recommendedName>
        <fullName evidence="1">4Fe-4S ferredoxin-type domain-containing protein</fullName>
    </recommendedName>
</protein>
<dbReference type="Pfam" id="PF00037">
    <property type="entry name" value="Fer4"/>
    <property type="match status" value="1"/>
</dbReference>
<dbReference type="SUPFAM" id="SSF52540">
    <property type="entry name" value="P-loop containing nucleoside triphosphate hydrolases"/>
    <property type="match status" value="1"/>
</dbReference>
<proteinExistence type="predicted"/>
<dbReference type="InterPro" id="IPR033913">
    <property type="entry name" value="MTH1175_dom"/>
</dbReference>
<dbReference type="Gene3D" id="3.30.420.130">
    <property type="entry name" value="Dinitrogenase iron-molybdenum cofactor biosynthesis domain"/>
    <property type="match status" value="1"/>
</dbReference>
<dbReference type="PROSITE" id="PS51379">
    <property type="entry name" value="4FE4S_FER_2"/>
    <property type="match status" value="1"/>
</dbReference>
<dbReference type="EMBL" id="NEMB01000004">
    <property type="protein sequence ID" value="PQQ65339.1"/>
    <property type="molecule type" value="Genomic_DNA"/>
</dbReference>
<feature type="domain" description="4Fe-4S ferredoxin-type" evidence="1">
    <location>
        <begin position="188"/>
        <end position="217"/>
    </location>
</feature>
<dbReference type="InterPro" id="IPR017896">
    <property type="entry name" value="4Fe4S_Fe-S-bd"/>
</dbReference>